<proteinExistence type="predicted"/>
<dbReference type="AlphaFoldDB" id="A0A2M8P3U5"/>
<evidence type="ECO:0000313" key="2">
    <source>
        <dbReference type="Proteomes" id="UP000228921"/>
    </source>
</evidence>
<accession>A0A2M8P3U5</accession>
<protein>
    <submittedName>
        <fullName evidence="1">Uncharacterized protein</fullName>
    </submittedName>
</protein>
<organism evidence="1 2">
    <name type="scientific">Candidatus Thermofonsia Clade 1 bacterium</name>
    <dbReference type="NCBI Taxonomy" id="2364210"/>
    <lineage>
        <taxon>Bacteria</taxon>
        <taxon>Bacillati</taxon>
        <taxon>Chloroflexota</taxon>
        <taxon>Candidatus Thermofontia</taxon>
        <taxon>Candidatus Thermofonsia Clade 1</taxon>
    </lineage>
</organism>
<comment type="caution">
    <text evidence="1">The sequence shown here is derived from an EMBL/GenBank/DDBJ whole genome shotgun (WGS) entry which is preliminary data.</text>
</comment>
<dbReference type="Proteomes" id="UP000228921">
    <property type="component" value="Unassembled WGS sequence"/>
</dbReference>
<dbReference type="EMBL" id="PGTK01000001">
    <property type="protein sequence ID" value="PJF32216.1"/>
    <property type="molecule type" value="Genomic_DNA"/>
</dbReference>
<evidence type="ECO:0000313" key="1">
    <source>
        <dbReference type="EMBL" id="PJF32216.1"/>
    </source>
</evidence>
<reference evidence="1 2" key="1">
    <citation type="submission" date="2017-11" db="EMBL/GenBank/DDBJ databases">
        <title>Evolution of Phototrophy in the Chloroflexi Phylum Driven by Horizontal Gene Transfer.</title>
        <authorList>
            <person name="Ward L.M."/>
            <person name="Hemp J."/>
            <person name="Shih P.M."/>
            <person name="Mcglynn S.E."/>
            <person name="Fischer W."/>
        </authorList>
    </citation>
    <scope>NUCLEOTIDE SEQUENCE [LARGE SCALE GENOMIC DNA]</scope>
    <source>
        <strain evidence="1">CP2_2F</strain>
    </source>
</reference>
<gene>
    <name evidence="1" type="ORF">CUN51_00905</name>
</gene>
<name>A0A2M8P3U5_9CHLR</name>
<sequence length="107" mass="10410">MKGKARDVRVGSGVSVMLAKGAVSRVGIGSVAKSVSVGLGDSVGVALGSGVSVAVGKSAAGVGTPLGNAIHVASAVVVQSMAPATLIMSAQTKKRKPACPAARRCRQ</sequence>